<dbReference type="OMA" id="NATIREC"/>
<dbReference type="Pfam" id="PF17830">
    <property type="entry name" value="STI1-HOP_DP"/>
    <property type="match status" value="1"/>
</dbReference>
<dbReference type="InterPro" id="IPR006636">
    <property type="entry name" value="STI1_HS-bd"/>
</dbReference>
<dbReference type="RefSeq" id="XP_004258698.1">
    <property type="nucleotide sequence ID" value="XM_004258650.1"/>
</dbReference>
<organism evidence="5 6">
    <name type="scientific">Entamoeba invadens IP1</name>
    <dbReference type="NCBI Taxonomy" id="370355"/>
    <lineage>
        <taxon>Eukaryota</taxon>
        <taxon>Amoebozoa</taxon>
        <taxon>Evosea</taxon>
        <taxon>Archamoebae</taxon>
        <taxon>Mastigamoebida</taxon>
        <taxon>Entamoebidae</taxon>
        <taxon>Entamoeba</taxon>
    </lineage>
</organism>
<feature type="domain" description="STI1" evidence="4">
    <location>
        <begin position="322"/>
        <end position="361"/>
    </location>
</feature>
<dbReference type="Gene3D" id="1.10.260.100">
    <property type="match status" value="1"/>
</dbReference>
<feature type="region of interest" description="Disordered" evidence="3">
    <location>
        <begin position="230"/>
        <end position="255"/>
    </location>
</feature>
<dbReference type="PANTHER" id="PTHR45883">
    <property type="entry name" value="HSC70-INTERACTING PROTEIN"/>
    <property type="match status" value="1"/>
</dbReference>
<dbReference type="InterPro" id="IPR041243">
    <property type="entry name" value="STI1/HOP_DP"/>
</dbReference>
<gene>
    <name evidence="5" type="ORF">EIN_399670</name>
</gene>
<keyword evidence="1" id="KW-0677">Repeat</keyword>
<dbReference type="InterPro" id="IPR034649">
    <property type="entry name" value="Hip_N"/>
</dbReference>
<feature type="region of interest" description="Disordered" evidence="3">
    <location>
        <begin position="50"/>
        <end position="77"/>
    </location>
</feature>
<dbReference type="FunFam" id="6.10.250.3420:FF:000001">
    <property type="entry name" value="Hsc70-interacting protein-like protein"/>
    <property type="match status" value="1"/>
</dbReference>
<sequence length="371" mass="41172">MENCGITKKQIHDLRLFVEFLKQNPQQLQNPELDFLKAYIESFGGVVPKSEDIPKPTKMEEEEVKHEEPPKEEPKHEEIKIEDPDLVEPDVLTPETLPLDKEVTEDQEVFAMTKRGEANEASNTGDLEKAVSLITEAILANPHVANFFAIRAQYYNKLRKPNAAIRDCTTAIKLNPDNAKAYKMRGQAYRLIGEYEKSVQDLHLGNRLDFDENTYELQKTVEKFVALKEKATHSQKPAPKQEKKPDEKPQRPAGCDGKGGCGCGHTCGGCKAGGCGCNNTNSYTQPNFQWTPKADATSNAAPNMGGMPGMDANSMFADLAKDPELMQALQDPDVLQKVQAAMANPAMMMSLMSDPKVGPVMTKLMQKFGQK</sequence>
<proteinExistence type="predicted"/>
<dbReference type="EMBL" id="KB206411">
    <property type="protein sequence ID" value="ELP91927.1"/>
    <property type="molecule type" value="Genomic_DNA"/>
</dbReference>
<dbReference type="InterPro" id="IPR011990">
    <property type="entry name" value="TPR-like_helical_dom_sf"/>
</dbReference>
<dbReference type="GO" id="GO:0030544">
    <property type="term" value="F:Hsp70 protein binding"/>
    <property type="evidence" value="ECO:0007669"/>
    <property type="project" value="TreeGrafter"/>
</dbReference>
<protein>
    <submittedName>
        <fullName evidence="5">Hsc70-interacting protein, putative</fullName>
    </submittedName>
</protein>
<accession>A0A0A1UA78</accession>
<dbReference type="CDD" id="cd14438">
    <property type="entry name" value="Hip_N"/>
    <property type="match status" value="1"/>
</dbReference>
<dbReference type="AlphaFoldDB" id="A0A0A1UA78"/>
<dbReference type="OrthoDB" id="533763at2759"/>
<dbReference type="VEuPathDB" id="AmoebaDB:EIN_399670"/>
<keyword evidence="6" id="KW-1185">Reference proteome</keyword>
<dbReference type="Gene3D" id="1.25.40.10">
    <property type="entry name" value="Tetratricopeptide repeat domain"/>
    <property type="match status" value="1"/>
</dbReference>
<dbReference type="Pfam" id="PF13431">
    <property type="entry name" value="TPR_17"/>
    <property type="match status" value="1"/>
</dbReference>
<evidence type="ECO:0000256" key="2">
    <source>
        <dbReference type="ARBA" id="ARBA00022803"/>
    </source>
</evidence>
<dbReference type="PANTHER" id="PTHR45883:SF2">
    <property type="entry name" value="HSC70-INTERACTING PROTEIN"/>
    <property type="match status" value="1"/>
</dbReference>
<name>A0A0A1UA78_ENTIV</name>
<dbReference type="SMART" id="SM00028">
    <property type="entry name" value="TPR"/>
    <property type="match status" value="3"/>
</dbReference>
<dbReference type="GO" id="GO:0046983">
    <property type="term" value="F:protein dimerization activity"/>
    <property type="evidence" value="ECO:0007669"/>
    <property type="project" value="InterPro"/>
</dbReference>
<evidence type="ECO:0000313" key="6">
    <source>
        <dbReference type="Proteomes" id="UP000014680"/>
    </source>
</evidence>
<dbReference type="SMART" id="SM00727">
    <property type="entry name" value="STI1"/>
    <property type="match status" value="1"/>
</dbReference>
<dbReference type="KEGG" id="eiv:EIN_399670"/>
<dbReference type="Gene3D" id="6.10.250.3420">
    <property type="match status" value="1"/>
</dbReference>
<dbReference type="Pfam" id="PF18253">
    <property type="entry name" value="HipN"/>
    <property type="match status" value="1"/>
</dbReference>
<feature type="compositionally biased region" description="Basic and acidic residues" evidence="3">
    <location>
        <begin position="239"/>
        <end position="250"/>
    </location>
</feature>
<evidence type="ECO:0000313" key="5">
    <source>
        <dbReference type="EMBL" id="ELP91927.1"/>
    </source>
</evidence>
<keyword evidence="2" id="KW-0802">TPR repeat</keyword>
<dbReference type="GeneID" id="14890889"/>
<dbReference type="InterPro" id="IPR019734">
    <property type="entry name" value="TPR_rpt"/>
</dbReference>
<reference evidence="5 6" key="1">
    <citation type="submission" date="2012-10" db="EMBL/GenBank/DDBJ databases">
        <authorList>
            <person name="Zafar N."/>
            <person name="Inman J."/>
            <person name="Hall N."/>
            <person name="Lorenzi H."/>
            <person name="Caler E."/>
        </authorList>
    </citation>
    <scope>NUCLEOTIDE SEQUENCE [LARGE SCALE GENOMIC DNA]</scope>
    <source>
        <strain evidence="5 6">IP1</strain>
    </source>
</reference>
<dbReference type="Proteomes" id="UP000014680">
    <property type="component" value="Unassembled WGS sequence"/>
</dbReference>
<dbReference type="SUPFAM" id="SSF48452">
    <property type="entry name" value="TPR-like"/>
    <property type="match status" value="1"/>
</dbReference>
<evidence type="ECO:0000256" key="3">
    <source>
        <dbReference type="SAM" id="MobiDB-lite"/>
    </source>
</evidence>
<evidence type="ECO:0000256" key="1">
    <source>
        <dbReference type="ARBA" id="ARBA00022737"/>
    </source>
</evidence>
<evidence type="ECO:0000259" key="4">
    <source>
        <dbReference type="SMART" id="SM00727"/>
    </source>
</evidence>